<sequence length="257" mass="29230">MNIKLSKRLQWIADWVPEGSRLADIGSDHALLPVYLAKHKRISFAVAGEVNQGPFEAARRQVQGACMEMTVNVRHGDGLSVVKQGEVDCITIAGMGGSLIATILSADPKKLEGVTRLILQPNVGEDIVRRWLREQGWALVQEHILEEDGKIYEVLLAERLADRQLLEEHNERLYETRQLPCGIALTEDWLFLMGPLLSLNPSSVFVQKWEHELGKWERVLRTMEQAETEEARERRTAFAKKQAEMERIVACLQTLKR</sequence>
<dbReference type="Pfam" id="PF04816">
    <property type="entry name" value="TrmK"/>
    <property type="match status" value="1"/>
</dbReference>
<dbReference type="GO" id="GO:0032259">
    <property type="term" value="P:methylation"/>
    <property type="evidence" value="ECO:0007669"/>
    <property type="project" value="UniProtKB-KW"/>
</dbReference>
<protein>
    <submittedName>
        <fullName evidence="1">Class I SAM-dependent methyltransferase</fullName>
    </submittedName>
</protein>
<dbReference type="PANTHER" id="PTHR38451:SF1">
    <property type="entry name" value="TRNA (ADENINE(22)-N(1))-METHYLTRANSFERASE"/>
    <property type="match status" value="1"/>
</dbReference>
<keyword evidence="2" id="KW-1185">Reference proteome</keyword>
<proteinExistence type="predicted"/>
<keyword evidence="1" id="KW-0808">Transferase</keyword>
<reference evidence="1 2" key="1">
    <citation type="submission" date="2021-11" db="EMBL/GenBank/DDBJ databases">
        <title>Draft genome sequence of Paenibacillus profundus YoMME, a new Gram-positive bacteria with exoelectrogenic properties.</title>
        <authorList>
            <person name="Hubenova Y."/>
            <person name="Hubenova E."/>
            <person name="Manasiev Y."/>
            <person name="Peykov S."/>
            <person name="Mitov M."/>
        </authorList>
    </citation>
    <scope>NUCLEOTIDE SEQUENCE [LARGE SCALE GENOMIC DNA]</scope>
    <source>
        <strain evidence="1 2">YoMME</strain>
    </source>
</reference>
<dbReference type="Proteomes" id="UP001199916">
    <property type="component" value="Unassembled WGS sequence"/>
</dbReference>
<dbReference type="InterPro" id="IPR006901">
    <property type="entry name" value="TrmK"/>
</dbReference>
<comment type="caution">
    <text evidence="1">The sequence shown here is derived from an EMBL/GenBank/DDBJ whole genome shotgun (WGS) entry which is preliminary data.</text>
</comment>
<dbReference type="PIRSF" id="PIRSF018637">
    <property type="entry name" value="TrmK"/>
    <property type="match status" value="1"/>
</dbReference>
<evidence type="ECO:0000313" key="2">
    <source>
        <dbReference type="Proteomes" id="UP001199916"/>
    </source>
</evidence>
<dbReference type="PANTHER" id="PTHR38451">
    <property type="entry name" value="TRNA (ADENINE(22)-N(1))-METHYLTRANSFERASE"/>
    <property type="match status" value="1"/>
</dbReference>
<dbReference type="RefSeq" id="WP_233695318.1">
    <property type="nucleotide sequence ID" value="NZ_JAJNBZ010000001.1"/>
</dbReference>
<dbReference type="Gene3D" id="3.40.50.150">
    <property type="entry name" value="Vaccinia Virus protein VP39"/>
    <property type="match status" value="1"/>
</dbReference>
<evidence type="ECO:0000313" key="1">
    <source>
        <dbReference type="EMBL" id="MCE5167799.1"/>
    </source>
</evidence>
<dbReference type="GO" id="GO:0008168">
    <property type="term" value="F:methyltransferase activity"/>
    <property type="evidence" value="ECO:0007669"/>
    <property type="project" value="UniProtKB-KW"/>
</dbReference>
<dbReference type="SUPFAM" id="SSF53335">
    <property type="entry name" value="S-adenosyl-L-methionine-dependent methyltransferases"/>
    <property type="match status" value="1"/>
</dbReference>
<dbReference type="InterPro" id="IPR029063">
    <property type="entry name" value="SAM-dependent_MTases_sf"/>
</dbReference>
<accession>A0ABS8YE66</accession>
<dbReference type="EMBL" id="JAJNBZ010000001">
    <property type="protein sequence ID" value="MCE5167799.1"/>
    <property type="molecule type" value="Genomic_DNA"/>
</dbReference>
<keyword evidence="1" id="KW-0489">Methyltransferase</keyword>
<organism evidence="1 2">
    <name type="scientific">Paenibacillus profundus</name>
    <dbReference type="NCBI Taxonomy" id="1173085"/>
    <lineage>
        <taxon>Bacteria</taxon>
        <taxon>Bacillati</taxon>
        <taxon>Bacillota</taxon>
        <taxon>Bacilli</taxon>
        <taxon>Bacillales</taxon>
        <taxon>Paenibacillaceae</taxon>
        <taxon>Paenibacillus</taxon>
    </lineage>
</organism>
<dbReference type="Gene3D" id="1.10.287.1890">
    <property type="match status" value="1"/>
</dbReference>
<gene>
    <name evidence="1" type="ORF">LQV63_00500</name>
</gene>
<name>A0ABS8YE66_9BACL</name>